<organism evidence="2 3">
    <name type="scientific">Chitinophaga arvensicola</name>
    <dbReference type="NCBI Taxonomy" id="29529"/>
    <lineage>
        <taxon>Bacteria</taxon>
        <taxon>Pseudomonadati</taxon>
        <taxon>Bacteroidota</taxon>
        <taxon>Chitinophagia</taxon>
        <taxon>Chitinophagales</taxon>
        <taxon>Chitinophagaceae</taxon>
        <taxon>Chitinophaga</taxon>
    </lineage>
</organism>
<dbReference type="PANTHER" id="PTHR46401">
    <property type="entry name" value="GLYCOSYLTRANSFERASE WBBK-RELATED"/>
    <property type="match status" value="1"/>
</dbReference>
<protein>
    <submittedName>
        <fullName evidence="2">Glycosyl transferases group 1</fullName>
    </submittedName>
</protein>
<keyword evidence="3" id="KW-1185">Reference proteome</keyword>
<dbReference type="Pfam" id="PF13692">
    <property type="entry name" value="Glyco_trans_1_4"/>
    <property type="match status" value="1"/>
</dbReference>
<reference evidence="3" key="1">
    <citation type="submission" date="2016-10" db="EMBL/GenBank/DDBJ databases">
        <authorList>
            <person name="Varghese N."/>
            <person name="Submissions S."/>
        </authorList>
    </citation>
    <scope>NUCLEOTIDE SEQUENCE [LARGE SCALE GENOMIC DNA]</scope>
    <source>
        <strain evidence="3">DSM 3695</strain>
    </source>
</reference>
<sequence>MISGKNIVIVGLQSWDISIGSNCKNIALELSKYNRVLYVNRAPDRISMLRSRGDNKVQNAVKSLRGEINDLQQVTPQLWTLAPRTVLESVNWIPFNGLFDFFNRINNQRIAREINKATAQLGFGEIVLFNDNDFFRGFYLAEMLNNVTASIYYIRDNLTSQAYFQKHGKRLETKLMQKSTLVAANSAWLADYGRQHNPSSFDIGQGCDFDNLPEDGLNSVPEDIAALKKPLIGYVGALISTRLDIAVLEHIATNRPDWNIVLVGPEDDRFLNSRLHDLPNIHFTGSKPPAQLPGYIAAFDVCINPQVVNDMTIGNYPRKIDEYLAMGKPVVATSTATMQLFASYVNLCNNKEAYIVEIENALAHPDAKATSKERRDFALTHTWNNSVLQLSRHYHTLNN</sequence>
<dbReference type="SUPFAM" id="SSF53756">
    <property type="entry name" value="UDP-Glycosyltransferase/glycogen phosphorylase"/>
    <property type="match status" value="1"/>
</dbReference>
<name>A0A1I0S5D7_9BACT</name>
<dbReference type="EMBL" id="FOJG01000002">
    <property type="protein sequence ID" value="SEW50308.1"/>
    <property type="molecule type" value="Genomic_DNA"/>
</dbReference>
<accession>A0A1I0S5D7</accession>
<dbReference type="Proteomes" id="UP000199310">
    <property type="component" value="Unassembled WGS sequence"/>
</dbReference>
<dbReference type="GO" id="GO:0009103">
    <property type="term" value="P:lipopolysaccharide biosynthetic process"/>
    <property type="evidence" value="ECO:0007669"/>
    <property type="project" value="TreeGrafter"/>
</dbReference>
<dbReference type="Gene3D" id="3.40.50.2000">
    <property type="entry name" value="Glycogen Phosphorylase B"/>
    <property type="match status" value="1"/>
</dbReference>
<dbReference type="Gene3D" id="3.40.50.11010">
    <property type="match status" value="1"/>
</dbReference>
<dbReference type="PANTHER" id="PTHR46401:SF2">
    <property type="entry name" value="GLYCOSYLTRANSFERASE WBBK-RELATED"/>
    <property type="match status" value="1"/>
</dbReference>
<dbReference type="GO" id="GO:0016757">
    <property type="term" value="F:glycosyltransferase activity"/>
    <property type="evidence" value="ECO:0007669"/>
    <property type="project" value="TreeGrafter"/>
</dbReference>
<dbReference type="RefSeq" id="WP_218150380.1">
    <property type="nucleotide sequence ID" value="NZ_FOJG01000002.1"/>
</dbReference>
<gene>
    <name evidence="2" type="ORF">SAMN04488122_3750</name>
</gene>
<keyword evidence="1 2" id="KW-0808">Transferase</keyword>
<evidence type="ECO:0000313" key="2">
    <source>
        <dbReference type="EMBL" id="SEW50308.1"/>
    </source>
</evidence>
<dbReference type="STRING" id="29529.SAMN04488122_3750"/>
<dbReference type="AlphaFoldDB" id="A0A1I0S5D7"/>
<evidence type="ECO:0000313" key="3">
    <source>
        <dbReference type="Proteomes" id="UP000199310"/>
    </source>
</evidence>
<proteinExistence type="predicted"/>
<evidence type="ECO:0000256" key="1">
    <source>
        <dbReference type="ARBA" id="ARBA00022679"/>
    </source>
</evidence>